<keyword evidence="3" id="KW-1185">Reference proteome</keyword>
<protein>
    <submittedName>
        <fullName evidence="2">Uncharacterized protein</fullName>
    </submittedName>
</protein>
<name>A0A8H3TQA4_9TREE</name>
<gene>
    <name evidence="2" type="ORF">NliqN6_1406</name>
</gene>
<evidence type="ECO:0000313" key="2">
    <source>
        <dbReference type="EMBL" id="GHJ85004.1"/>
    </source>
</evidence>
<organism evidence="2 3">
    <name type="scientific">Naganishia liquefaciens</name>
    <dbReference type="NCBI Taxonomy" id="104408"/>
    <lineage>
        <taxon>Eukaryota</taxon>
        <taxon>Fungi</taxon>
        <taxon>Dikarya</taxon>
        <taxon>Basidiomycota</taxon>
        <taxon>Agaricomycotina</taxon>
        <taxon>Tremellomycetes</taxon>
        <taxon>Filobasidiales</taxon>
        <taxon>Filobasidiaceae</taxon>
        <taxon>Naganishia</taxon>
    </lineage>
</organism>
<dbReference type="AlphaFoldDB" id="A0A8H3TQA4"/>
<feature type="region of interest" description="Disordered" evidence="1">
    <location>
        <begin position="40"/>
        <end position="60"/>
    </location>
</feature>
<sequence>MSPSRDCSPTHQEHQTHIDGRIVSFAPCAVVVQDIDLPSTASSESFPSADGKPHGRRGSDQIKIDSILAQAADEPKHTLKARPLTPFVKFTGGGEEEPLTAEVNAEFEVKDVSSVVDDGTTQGSTTSIVKDIEMSATLIKDQDPIAQPILSVKV</sequence>
<dbReference type="EMBL" id="BLZA01000010">
    <property type="protein sequence ID" value="GHJ85004.1"/>
    <property type="molecule type" value="Genomic_DNA"/>
</dbReference>
<reference evidence="2" key="1">
    <citation type="submission" date="2020-07" db="EMBL/GenBank/DDBJ databases">
        <title>Draft Genome Sequence of a Deep-Sea Yeast, Naganishia (Cryptococcus) liquefaciens strain N6.</title>
        <authorList>
            <person name="Han Y.W."/>
            <person name="Kajitani R."/>
            <person name="Morimoto H."/>
            <person name="Parhat M."/>
            <person name="Tsubouchi H."/>
            <person name="Bakenova O."/>
            <person name="Ogata M."/>
            <person name="Argunhan B."/>
            <person name="Aoki R."/>
            <person name="Kajiwara S."/>
            <person name="Itoh T."/>
            <person name="Iwasaki H."/>
        </authorList>
    </citation>
    <scope>NUCLEOTIDE SEQUENCE</scope>
    <source>
        <strain evidence="2">N6</strain>
    </source>
</reference>
<evidence type="ECO:0000256" key="1">
    <source>
        <dbReference type="SAM" id="MobiDB-lite"/>
    </source>
</evidence>
<comment type="caution">
    <text evidence="2">The sequence shown here is derived from an EMBL/GenBank/DDBJ whole genome shotgun (WGS) entry which is preliminary data.</text>
</comment>
<feature type="compositionally biased region" description="Basic and acidic residues" evidence="1">
    <location>
        <begin position="51"/>
        <end position="60"/>
    </location>
</feature>
<dbReference type="Proteomes" id="UP000620104">
    <property type="component" value="Unassembled WGS sequence"/>
</dbReference>
<proteinExistence type="predicted"/>
<dbReference type="OrthoDB" id="2588339at2759"/>
<accession>A0A8H3TQA4</accession>
<evidence type="ECO:0000313" key="3">
    <source>
        <dbReference type="Proteomes" id="UP000620104"/>
    </source>
</evidence>